<feature type="region of interest" description="Disordered" evidence="1">
    <location>
        <begin position="74"/>
        <end position="141"/>
    </location>
</feature>
<dbReference type="EMBL" id="JAQQWK010000003">
    <property type="protein sequence ID" value="KAK8044284.1"/>
    <property type="molecule type" value="Genomic_DNA"/>
</dbReference>
<comment type="caution">
    <text evidence="2">The sequence shown here is derived from an EMBL/GenBank/DDBJ whole genome shotgun (WGS) entry which is preliminary data.</text>
</comment>
<feature type="compositionally biased region" description="Basic and acidic residues" evidence="1">
    <location>
        <begin position="121"/>
        <end position="141"/>
    </location>
</feature>
<feature type="compositionally biased region" description="Basic residues" evidence="1">
    <location>
        <begin position="444"/>
        <end position="453"/>
    </location>
</feature>
<protein>
    <submittedName>
        <fullName evidence="2">Uncharacterized protein</fullName>
    </submittedName>
</protein>
<reference evidence="2 3" key="1">
    <citation type="submission" date="2023-01" db="EMBL/GenBank/DDBJ databases">
        <title>Analysis of 21 Apiospora genomes using comparative genomics revels a genus with tremendous synthesis potential of carbohydrate active enzymes and secondary metabolites.</title>
        <authorList>
            <person name="Sorensen T."/>
        </authorList>
    </citation>
    <scope>NUCLEOTIDE SEQUENCE [LARGE SCALE GENOMIC DNA]</scope>
    <source>
        <strain evidence="2 3">CBS 33761</strain>
    </source>
</reference>
<gene>
    <name evidence="2" type="ORF">PG993_004308</name>
</gene>
<feature type="compositionally biased region" description="Polar residues" evidence="1">
    <location>
        <begin position="107"/>
        <end position="120"/>
    </location>
</feature>
<organism evidence="2 3">
    <name type="scientific">Apiospora rasikravindrae</name>
    <dbReference type="NCBI Taxonomy" id="990691"/>
    <lineage>
        <taxon>Eukaryota</taxon>
        <taxon>Fungi</taxon>
        <taxon>Dikarya</taxon>
        <taxon>Ascomycota</taxon>
        <taxon>Pezizomycotina</taxon>
        <taxon>Sordariomycetes</taxon>
        <taxon>Xylariomycetidae</taxon>
        <taxon>Amphisphaeriales</taxon>
        <taxon>Apiosporaceae</taxon>
        <taxon>Apiospora</taxon>
    </lineage>
</organism>
<keyword evidence="3" id="KW-1185">Reference proteome</keyword>
<feature type="region of interest" description="Disordered" evidence="1">
    <location>
        <begin position="1"/>
        <end position="46"/>
    </location>
</feature>
<evidence type="ECO:0000313" key="2">
    <source>
        <dbReference type="EMBL" id="KAK8044284.1"/>
    </source>
</evidence>
<feature type="region of interest" description="Disordered" evidence="1">
    <location>
        <begin position="363"/>
        <end position="489"/>
    </location>
</feature>
<feature type="compositionally biased region" description="Basic residues" evidence="1">
    <location>
        <begin position="475"/>
        <end position="489"/>
    </location>
</feature>
<accession>A0ABR1TET5</accession>
<evidence type="ECO:0000313" key="3">
    <source>
        <dbReference type="Proteomes" id="UP001444661"/>
    </source>
</evidence>
<dbReference type="Proteomes" id="UP001444661">
    <property type="component" value="Unassembled WGS sequence"/>
</dbReference>
<proteinExistence type="predicted"/>
<sequence length="489" mass="55025">MTSFTPTRKSEFILSTPPSKEERRQKKNLNAYPSPPSSQRRLGGPNIKEMEFAMKMQGHLNEIKTQFVKTNLPKTSIGREDDDDQSVKSELSTTRISMDDSEPSVKTRLSTTSIEQCESDQSVKTDLSKMSTRRDESEDRRLKALEKRKARDREIQKKNKPANLNRLMDRIIYSLPSDELMVVTPNLFWDGGDDMTKYYEWLLEEYYDGEMPEIVRRANAFRGFPQLDDADFNPDGADERRAYYQSKQGREELRPYLPAIKKYASKGEYVLIEAKVNGQTASDALDAAASAAESSPELKDEQSTAASCVPASASSYYVKPESPVPGDSASIPVEDLMAQFDRSATLGRTPQVPIQSSLFVTPNQDGKSFVRDMSPGMFEKPKDEPKSTSASKYFPPAFTPLGPATKKDEQEDDDKDPAKDEEMSAADLSFPSVPTPAATPTKKQATKTTRKRKELSDTTWKPVPDYMSSDDEKPRIKRAKQSHRATARR</sequence>
<name>A0ABR1TET5_9PEZI</name>
<evidence type="ECO:0000256" key="1">
    <source>
        <dbReference type="SAM" id="MobiDB-lite"/>
    </source>
</evidence>